<keyword evidence="3" id="KW-1185">Reference proteome</keyword>
<dbReference type="EMBL" id="JAVFWL010000005">
    <property type="protein sequence ID" value="KAK6754818.1"/>
    <property type="molecule type" value="Genomic_DNA"/>
</dbReference>
<evidence type="ECO:0000256" key="1">
    <source>
        <dbReference type="SAM" id="MobiDB-lite"/>
    </source>
</evidence>
<dbReference type="Proteomes" id="UP001303046">
    <property type="component" value="Unassembled WGS sequence"/>
</dbReference>
<name>A0ABR1DX11_NECAM</name>
<feature type="compositionally biased region" description="Low complexity" evidence="1">
    <location>
        <begin position="59"/>
        <end position="69"/>
    </location>
</feature>
<evidence type="ECO:0000313" key="3">
    <source>
        <dbReference type="Proteomes" id="UP001303046"/>
    </source>
</evidence>
<reference evidence="2 3" key="1">
    <citation type="submission" date="2023-08" db="EMBL/GenBank/DDBJ databases">
        <title>A Necator americanus chromosomal reference genome.</title>
        <authorList>
            <person name="Ilik V."/>
            <person name="Petrzelkova K.J."/>
            <person name="Pardy F."/>
            <person name="Fuh T."/>
            <person name="Niatou-Singa F.S."/>
            <person name="Gouil Q."/>
            <person name="Baker L."/>
            <person name="Ritchie M.E."/>
            <person name="Jex A.R."/>
            <person name="Gazzola D."/>
            <person name="Li H."/>
            <person name="Toshio Fujiwara R."/>
            <person name="Zhan B."/>
            <person name="Aroian R.V."/>
            <person name="Pafco B."/>
            <person name="Schwarz E.M."/>
        </authorList>
    </citation>
    <scope>NUCLEOTIDE SEQUENCE [LARGE SCALE GENOMIC DNA]</scope>
    <source>
        <strain evidence="2 3">Aroian</strain>
        <tissue evidence="2">Whole animal</tissue>
    </source>
</reference>
<feature type="region of interest" description="Disordered" evidence="1">
    <location>
        <begin position="48"/>
        <end position="69"/>
    </location>
</feature>
<protein>
    <submittedName>
        <fullName evidence="2">Uncharacterized protein</fullName>
    </submittedName>
</protein>
<sequence>MAPPFKKNGVGEFYPPSKFAIDASSPYFIGKHKSARRRIEKGIHTECSREEKVRRESSITRASSLSSGSSVNACNGLAFDFSSDPKLRRVREVIVSIVDSVSP</sequence>
<evidence type="ECO:0000313" key="2">
    <source>
        <dbReference type="EMBL" id="KAK6754818.1"/>
    </source>
</evidence>
<gene>
    <name evidence="2" type="primary">Necator_chrV.g18458</name>
    <name evidence="2" type="ORF">RB195_013667</name>
</gene>
<proteinExistence type="predicted"/>
<comment type="caution">
    <text evidence="2">The sequence shown here is derived from an EMBL/GenBank/DDBJ whole genome shotgun (WGS) entry which is preliminary data.</text>
</comment>
<accession>A0ABR1DX11</accession>
<feature type="compositionally biased region" description="Basic and acidic residues" evidence="1">
    <location>
        <begin position="48"/>
        <end position="58"/>
    </location>
</feature>
<organism evidence="2 3">
    <name type="scientific">Necator americanus</name>
    <name type="common">Human hookworm</name>
    <dbReference type="NCBI Taxonomy" id="51031"/>
    <lineage>
        <taxon>Eukaryota</taxon>
        <taxon>Metazoa</taxon>
        <taxon>Ecdysozoa</taxon>
        <taxon>Nematoda</taxon>
        <taxon>Chromadorea</taxon>
        <taxon>Rhabditida</taxon>
        <taxon>Rhabditina</taxon>
        <taxon>Rhabditomorpha</taxon>
        <taxon>Strongyloidea</taxon>
        <taxon>Ancylostomatidae</taxon>
        <taxon>Bunostominae</taxon>
        <taxon>Necator</taxon>
    </lineage>
</organism>